<evidence type="ECO:0000256" key="11">
    <source>
        <dbReference type="ARBA" id="ARBA00024816"/>
    </source>
</evidence>
<comment type="caution">
    <text evidence="15">The sequence shown here is derived from an EMBL/GenBank/DDBJ whole genome shotgun (WGS) entry which is preliminary data.</text>
</comment>
<feature type="domain" description="MotA/TolQ/ExbB proton channel" evidence="14">
    <location>
        <begin position="103"/>
        <end position="208"/>
    </location>
</feature>
<organism evidence="15 16">
    <name type="scientific">Wohlfahrtiimonas chitiniclastica</name>
    <dbReference type="NCBI Taxonomy" id="400946"/>
    <lineage>
        <taxon>Bacteria</taxon>
        <taxon>Pseudomonadati</taxon>
        <taxon>Pseudomonadota</taxon>
        <taxon>Gammaproteobacteria</taxon>
        <taxon>Cardiobacteriales</taxon>
        <taxon>Ignatzschineriaceae</taxon>
        <taxon>Wohlfahrtiimonas</taxon>
    </lineage>
</organism>
<dbReference type="InterPro" id="IPR002898">
    <property type="entry name" value="MotA_ExbB_proton_chnl"/>
</dbReference>
<comment type="similarity">
    <text evidence="12">Belongs to the exbB/tolQ family.</text>
</comment>
<evidence type="ECO:0000256" key="5">
    <source>
        <dbReference type="ARBA" id="ARBA00022475"/>
    </source>
</evidence>
<evidence type="ECO:0000256" key="13">
    <source>
        <dbReference type="SAM" id="Phobius"/>
    </source>
</evidence>
<dbReference type="InterPro" id="IPR050790">
    <property type="entry name" value="ExbB/TolQ_transport"/>
</dbReference>
<evidence type="ECO:0000256" key="4">
    <source>
        <dbReference type="ARBA" id="ARBA00022448"/>
    </source>
</evidence>
<evidence type="ECO:0000256" key="7">
    <source>
        <dbReference type="ARBA" id="ARBA00022692"/>
    </source>
</evidence>
<dbReference type="Proteomes" id="UP000680020">
    <property type="component" value="Unassembled WGS sequence"/>
</dbReference>
<name>A0AB35BUV6_9GAMM</name>
<comment type="subunit">
    <text evidence="2">The accessory proteins ExbB and ExbD seem to form a complex with TonB.</text>
</comment>
<dbReference type="PANTHER" id="PTHR30625:SF14">
    <property type="entry name" value="BIOPOLYMER TRANSPORT PROTEIN EXBB"/>
    <property type="match status" value="1"/>
</dbReference>
<evidence type="ECO:0000256" key="3">
    <source>
        <dbReference type="ARBA" id="ARBA00022093"/>
    </source>
</evidence>
<dbReference type="RefSeq" id="WP_094493366.1">
    <property type="nucleotide sequence ID" value="NZ_JAGIBT010000001.1"/>
</dbReference>
<evidence type="ECO:0000256" key="12">
    <source>
        <dbReference type="RuleBase" id="RU004057"/>
    </source>
</evidence>
<evidence type="ECO:0000256" key="8">
    <source>
        <dbReference type="ARBA" id="ARBA00022927"/>
    </source>
</evidence>
<evidence type="ECO:0000256" key="6">
    <source>
        <dbReference type="ARBA" id="ARBA00022519"/>
    </source>
</evidence>
<gene>
    <name evidence="15" type="ORF">J7561_02095</name>
</gene>
<evidence type="ECO:0000256" key="10">
    <source>
        <dbReference type="ARBA" id="ARBA00023136"/>
    </source>
</evidence>
<dbReference type="PANTHER" id="PTHR30625">
    <property type="entry name" value="PROTEIN TOLQ"/>
    <property type="match status" value="1"/>
</dbReference>
<proteinExistence type="inferred from homology"/>
<dbReference type="Pfam" id="PF01618">
    <property type="entry name" value="MotA_ExbB"/>
    <property type="match status" value="1"/>
</dbReference>
<dbReference type="AlphaFoldDB" id="A0AB35BUV6"/>
<keyword evidence="10 13" id="KW-0472">Membrane</keyword>
<keyword evidence="9 13" id="KW-1133">Transmembrane helix</keyword>
<keyword evidence="4 12" id="KW-0813">Transport</keyword>
<evidence type="ECO:0000313" key="15">
    <source>
        <dbReference type="EMBL" id="MBS7823994.1"/>
    </source>
</evidence>
<dbReference type="GeneID" id="58262931"/>
<evidence type="ECO:0000313" key="16">
    <source>
        <dbReference type="Proteomes" id="UP000680020"/>
    </source>
</evidence>
<dbReference type="EMBL" id="JAGIBU010000001">
    <property type="protein sequence ID" value="MBS7823994.1"/>
    <property type="molecule type" value="Genomic_DNA"/>
</dbReference>
<keyword evidence="7 13" id="KW-0812">Transmembrane</keyword>
<evidence type="ECO:0000259" key="14">
    <source>
        <dbReference type="Pfam" id="PF01618"/>
    </source>
</evidence>
<dbReference type="GO" id="GO:0005886">
    <property type="term" value="C:plasma membrane"/>
    <property type="evidence" value="ECO:0007669"/>
    <property type="project" value="UniProtKB-SubCell"/>
</dbReference>
<keyword evidence="5" id="KW-1003">Cell membrane</keyword>
<keyword evidence="6" id="KW-0997">Cell inner membrane</keyword>
<dbReference type="GO" id="GO:0017038">
    <property type="term" value="P:protein import"/>
    <property type="evidence" value="ECO:0007669"/>
    <property type="project" value="TreeGrafter"/>
</dbReference>
<evidence type="ECO:0000256" key="2">
    <source>
        <dbReference type="ARBA" id="ARBA00011471"/>
    </source>
</evidence>
<reference evidence="15" key="1">
    <citation type="submission" date="2021-03" db="EMBL/GenBank/DDBJ databases">
        <title>Identification and antibiotic profiling of Wohlfahrtiimonas chitiniclastica, an underestimated human pathogen.</title>
        <authorList>
            <person name="Kopf A."/>
            <person name="Bunk B."/>
            <person name="Coldewey S."/>
            <person name="Gunzer F."/>
            <person name="Riedel T."/>
            <person name="Schroettner P."/>
        </authorList>
    </citation>
    <scope>NUCLEOTIDE SEQUENCE</scope>
    <source>
        <strain evidence="15">DSM 100917</strain>
    </source>
</reference>
<comment type="function">
    <text evidence="11">Involved in the TonB-dependent energy-dependent transport of various receptor-bound substrates. Protects ExbD from proteolytic degradation and functionally stabilizes TonB.</text>
</comment>
<protein>
    <recommendedName>
        <fullName evidence="3">Biopolymer transport protein ExbB</fullName>
    </recommendedName>
</protein>
<sequence length="227" mass="24465">MEVGQLGFAHFIGQADVLSKSLLGILVVMSLISWSIIVIKAFNGMIRRHKVSAFFKQFNTAKDIHDLSRTAKHLAGLDYAQLTQKGIEAVDFYHDNEGAVLAESTTLTDFITITLRAELDDIQMHKENGLSVLATIAATAPFVGLFGTVWGIYHALITIGATGAGTIDKVAGPVGEALIMTGIGLAVAIPAVMAYNWLTRRNRVALGRLDTFAFKLIKLLSGHAKEA</sequence>
<evidence type="ECO:0000256" key="1">
    <source>
        <dbReference type="ARBA" id="ARBA00004429"/>
    </source>
</evidence>
<keyword evidence="8 12" id="KW-0653">Protein transport</keyword>
<feature type="transmembrane region" description="Helical" evidence="13">
    <location>
        <begin position="132"/>
        <end position="157"/>
    </location>
</feature>
<feature type="transmembrane region" description="Helical" evidence="13">
    <location>
        <begin position="22"/>
        <end position="42"/>
    </location>
</feature>
<feature type="transmembrane region" description="Helical" evidence="13">
    <location>
        <begin position="177"/>
        <end position="198"/>
    </location>
</feature>
<accession>A0AB35BUV6</accession>
<comment type="subcellular location">
    <subcellularLocation>
        <location evidence="1">Cell inner membrane</location>
        <topology evidence="1">Multi-pass membrane protein</topology>
    </subcellularLocation>
    <subcellularLocation>
        <location evidence="12">Membrane</location>
        <topology evidence="12">Multi-pass membrane protein</topology>
    </subcellularLocation>
</comment>
<evidence type="ECO:0000256" key="9">
    <source>
        <dbReference type="ARBA" id="ARBA00022989"/>
    </source>
</evidence>